<gene>
    <name evidence="2" type="ORF">LTR78_007065</name>
</gene>
<proteinExistence type="predicted"/>
<evidence type="ECO:0000313" key="2">
    <source>
        <dbReference type="EMBL" id="KAK3672955.1"/>
    </source>
</evidence>
<protein>
    <submittedName>
        <fullName evidence="2">Uncharacterized protein</fullName>
    </submittedName>
</protein>
<feature type="compositionally biased region" description="Low complexity" evidence="1">
    <location>
        <begin position="98"/>
        <end position="113"/>
    </location>
</feature>
<accession>A0AAE0WJP5</accession>
<keyword evidence="3" id="KW-1185">Reference proteome</keyword>
<comment type="caution">
    <text evidence="2">The sequence shown here is derived from an EMBL/GenBank/DDBJ whole genome shotgun (WGS) entry which is preliminary data.</text>
</comment>
<sequence>MVPEGFAAYAGMKRHRDRDDDGTGPAFDGLYSKKIRPTINPSEEAGHYDSVLSTPTNITHRPKYDSDDQSSMVSEPGSPQDYAESHSSGDDMDVEMESALFSPAASSSSFSPRPRAPPSSSPWRERVQGGRDRVATPFGLSAARPASRALQVRTGAKTATNHIRSRHPQENTTITTSVATVSDHLEVPSPIDEDEARTPPSAADVTGSQLSMLSDQDWEASI</sequence>
<dbReference type="EMBL" id="JAUTXT010000028">
    <property type="protein sequence ID" value="KAK3672955.1"/>
    <property type="molecule type" value="Genomic_DNA"/>
</dbReference>
<feature type="region of interest" description="Disordered" evidence="1">
    <location>
        <begin position="1"/>
        <end position="170"/>
    </location>
</feature>
<evidence type="ECO:0000256" key="1">
    <source>
        <dbReference type="SAM" id="MobiDB-lite"/>
    </source>
</evidence>
<feature type="compositionally biased region" description="Basic and acidic residues" evidence="1">
    <location>
        <begin position="123"/>
        <end position="134"/>
    </location>
</feature>
<dbReference type="Proteomes" id="UP001274830">
    <property type="component" value="Unassembled WGS sequence"/>
</dbReference>
<name>A0AAE0WJP5_9PEZI</name>
<evidence type="ECO:0000313" key="3">
    <source>
        <dbReference type="Proteomes" id="UP001274830"/>
    </source>
</evidence>
<organism evidence="2 3">
    <name type="scientific">Recurvomyces mirabilis</name>
    <dbReference type="NCBI Taxonomy" id="574656"/>
    <lineage>
        <taxon>Eukaryota</taxon>
        <taxon>Fungi</taxon>
        <taxon>Dikarya</taxon>
        <taxon>Ascomycota</taxon>
        <taxon>Pezizomycotina</taxon>
        <taxon>Dothideomycetes</taxon>
        <taxon>Dothideomycetidae</taxon>
        <taxon>Mycosphaerellales</taxon>
        <taxon>Teratosphaeriaceae</taxon>
        <taxon>Recurvomyces</taxon>
    </lineage>
</organism>
<feature type="region of interest" description="Disordered" evidence="1">
    <location>
        <begin position="188"/>
        <end position="222"/>
    </location>
</feature>
<reference evidence="2" key="1">
    <citation type="submission" date="2023-07" db="EMBL/GenBank/DDBJ databases">
        <title>Black Yeasts Isolated from many extreme environments.</title>
        <authorList>
            <person name="Coleine C."/>
            <person name="Stajich J.E."/>
            <person name="Selbmann L."/>
        </authorList>
    </citation>
    <scope>NUCLEOTIDE SEQUENCE</scope>
    <source>
        <strain evidence="2">CCFEE 5485</strain>
    </source>
</reference>
<dbReference type="AlphaFoldDB" id="A0AAE0WJP5"/>